<proteinExistence type="predicted"/>
<sequence>MALNRSKSRYSIKECSTCGSLYTKDCCSIGSLNDKILVPEPDPSPCCARCGTPVDGPSCRGCAFLRKKFDEDLLAYCVENGMFKDFQNTSESSDDNTNVVNALREPSVVDQDPGVLISVTTVHQKIRSFLSRNRAIIKILIVSHMIYKLPMNQEYFYSHSSGFDQFQPPQFSDVYQTPPVASMEMLHAQTDLIESMQNFLKKYDHIPHNEKSIKLLLAEEKFLKIKQVVEEEQTQPEYLQELLQSLLTDLQILNEIQPLKQEIPNQIQKDQEEKSIVELLAEERIQKANQVLNESQSSQEMRIQDLEIQKQQCLEEMKEWMNDLGIREYQKEEIDIDYRRKCEDKIYELKDKFNGLSIEIRKITQEAKELREFEARARSRKIIIDDDDDDLGFYAVHPNTIHTPVSQNVEPKDSLIMGDGHINTTPETETISVETLVSNPSESDDFSLGECNLFDIDDSYYEKSTSRLAHLAPISPEIVEACVDDDDTDDDDDYDDDFYDCVDIEEDGGEIDLDISKIVDISLREKLVESYLLIEKINAFSLSPPIPISPILCPSSTIPVVDIDLPLEEADVPSFSDDSILRGIESDRDSGEDTTSIDDLPLDDSMIFSEYESFTFDDEPVMAEVNVFDEINTSELSYPGIGENVVLDEEEDTFTFTTRSFLPFVTYPEVLPVSYSTGSEDKVFKPGIFDNDAFKDKSSKELAPSKALLTLDVFDPPHPPLMNFNVTQAFSGFSDFGKLHGSNIVVGQKAIPTISIDGLQSSLHKWENSNLLSLSGGRRCVSGQEALDSQSLTVDYWGKLWKNLRNGMRCHKTLLKFAKSLTLGHRFYGGPVPVFKRDQDILVAVDYLSKWD</sequence>
<organism evidence="1 2">
    <name type="scientific">Tanacetum coccineum</name>
    <dbReference type="NCBI Taxonomy" id="301880"/>
    <lineage>
        <taxon>Eukaryota</taxon>
        <taxon>Viridiplantae</taxon>
        <taxon>Streptophyta</taxon>
        <taxon>Embryophyta</taxon>
        <taxon>Tracheophyta</taxon>
        <taxon>Spermatophyta</taxon>
        <taxon>Magnoliopsida</taxon>
        <taxon>eudicotyledons</taxon>
        <taxon>Gunneridae</taxon>
        <taxon>Pentapetalae</taxon>
        <taxon>asterids</taxon>
        <taxon>campanulids</taxon>
        <taxon>Asterales</taxon>
        <taxon>Asteraceae</taxon>
        <taxon>Asteroideae</taxon>
        <taxon>Anthemideae</taxon>
        <taxon>Anthemidinae</taxon>
        <taxon>Tanacetum</taxon>
    </lineage>
</organism>
<reference evidence="1" key="2">
    <citation type="submission" date="2022-01" db="EMBL/GenBank/DDBJ databases">
        <authorList>
            <person name="Yamashiro T."/>
            <person name="Shiraishi A."/>
            <person name="Satake H."/>
            <person name="Nakayama K."/>
        </authorList>
    </citation>
    <scope>NUCLEOTIDE SEQUENCE</scope>
</reference>
<evidence type="ECO:0000313" key="2">
    <source>
        <dbReference type="Proteomes" id="UP001151760"/>
    </source>
</evidence>
<evidence type="ECO:0000313" key="1">
    <source>
        <dbReference type="EMBL" id="GJT32431.1"/>
    </source>
</evidence>
<dbReference type="Proteomes" id="UP001151760">
    <property type="component" value="Unassembled WGS sequence"/>
</dbReference>
<keyword evidence="2" id="KW-1185">Reference proteome</keyword>
<dbReference type="EMBL" id="BQNB010014792">
    <property type="protein sequence ID" value="GJT32431.1"/>
    <property type="molecule type" value="Genomic_DNA"/>
</dbReference>
<protein>
    <submittedName>
        <fullName evidence="1">Uncharacterized protein</fullName>
    </submittedName>
</protein>
<accession>A0ABQ5D2L9</accession>
<comment type="caution">
    <text evidence="1">The sequence shown here is derived from an EMBL/GenBank/DDBJ whole genome shotgun (WGS) entry which is preliminary data.</text>
</comment>
<reference evidence="1" key="1">
    <citation type="journal article" date="2022" name="Int. J. Mol. Sci.">
        <title>Draft Genome of Tanacetum Coccineum: Genomic Comparison of Closely Related Tanacetum-Family Plants.</title>
        <authorList>
            <person name="Yamashiro T."/>
            <person name="Shiraishi A."/>
            <person name="Nakayama K."/>
            <person name="Satake H."/>
        </authorList>
    </citation>
    <scope>NUCLEOTIDE SEQUENCE</scope>
</reference>
<gene>
    <name evidence="1" type="ORF">Tco_0922850</name>
</gene>
<name>A0ABQ5D2L9_9ASTR</name>